<protein>
    <recommendedName>
        <fullName evidence="3">MobA/MobL protein domain-containing protein</fullName>
    </recommendedName>
</protein>
<dbReference type="EMBL" id="VBWP01000021">
    <property type="protein sequence ID" value="TLG70262.1"/>
    <property type="molecule type" value="Genomic_DNA"/>
</dbReference>
<name>A0A5R8Q6H7_9FIRM</name>
<dbReference type="Proteomes" id="UP000306912">
    <property type="component" value="Unassembled WGS sequence"/>
</dbReference>
<dbReference type="Gene3D" id="3.30.930.30">
    <property type="match status" value="1"/>
</dbReference>
<keyword evidence="2" id="KW-1185">Reference proteome</keyword>
<dbReference type="AlphaFoldDB" id="A0A5R8Q6H7"/>
<dbReference type="InParanoid" id="A0A5R8Q6H7"/>
<sequence>MKRLIFLRESKHNEVLERYNFLTSTCLGSYGSNLAAWKNLQEFEYSQVRKSVKNNNVAKEYLIELPNSWLDRKDLSALCNELVSRICPGLAVVSWFIRDAAVGETHNLHLVILFSLRSFASEYAKHTSNFYFDTAGRVSRVEKPGYTLRYAKGDYKVDADGKKIASASQFTAKDKSYDHPGRKYQVKALIKQFFEEQDMRDYSLRRQYHIKKIRYSGVVNKKMYYMIKDYAALVAEFYQVYLELVNYSKEIKKAARLILQQVYNKQQKAKLIKERIAAVRFGLNRLYNLI</sequence>
<proteinExistence type="predicted"/>
<organism evidence="1 2">
    <name type="scientific">Culicoidibacter larvae</name>
    <dbReference type="NCBI Taxonomy" id="2579976"/>
    <lineage>
        <taxon>Bacteria</taxon>
        <taxon>Bacillati</taxon>
        <taxon>Bacillota</taxon>
        <taxon>Culicoidibacteria</taxon>
        <taxon>Culicoidibacterales</taxon>
        <taxon>Culicoidibacteraceae</taxon>
        <taxon>Culicoidibacter</taxon>
    </lineage>
</organism>
<gene>
    <name evidence="1" type="ORF">FEZ08_11990</name>
</gene>
<evidence type="ECO:0000313" key="1">
    <source>
        <dbReference type="EMBL" id="TLG70262.1"/>
    </source>
</evidence>
<dbReference type="RefSeq" id="WP_138192736.1">
    <property type="nucleotide sequence ID" value="NZ_VBWP01000021.1"/>
</dbReference>
<evidence type="ECO:0008006" key="3">
    <source>
        <dbReference type="Google" id="ProtNLM"/>
    </source>
</evidence>
<comment type="caution">
    <text evidence="1">The sequence shown here is derived from an EMBL/GenBank/DDBJ whole genome shotgun (WGS) entry which is preliminary data.</text>
</comment>
<accession>A0A5R8Q6H7</accession>
<evidence type="ECO:0000313" key="2">
    <source>
        <dbReference type="Proteomes" id="UP000306912"/>
    </source>
</evidence>
<reference evidence="1 2" key="1">
    <citation type="submission" date="2019-05" db="EMBL/GenBank/DDBJ databases">
        <title>Culicoidintestinum kansasii gen. nov., sp. nov. from the gastrointestinal tract of the biting midge, Culicoides sonorensis.</title>
        <authorList>
            <person name="Neupane S."/>
            <person name="Ghosh A."/>
            <person name="Gunther S."/>
            <person name="Martin K."/>
            <person name="Zurek L."/>
        </authorList>
    </citation>
    <scope>NUCLEOTIDE SEQUENCE [LARGE SCALE GENOMIC DNA]</scope>
    <source>
        <strain evidence="1 2">CS-1</strain>
    </source>
</reference>